<evidence type="ECO:0000256" key="2">
    <source>
        <dbReference type="ARBA" id="ARBA00022927"/>
    </source>
</evidence>
<dbReference type="GO" id="GO:0034727">
    <property type="term" value="P:piecemeal microautophagy of the nucleus"/>
    <property type="evidence" value="ECO:0007669"/>
    <property type="project" value="EnsemblFungi"/>
</dbReference>
<organism evidence="4 5">
    <name type="scientific">Naumovozyma dairenensis (strain ATCC 10597 / BCRC 20456 / CBS 421 / NBRC 0211 / NRRL Y-12639)</name>
    <name type="common">Saccharomyces dairenensis</name>
    <dbReference type="NCBI Taxonomy" id="1071378"/>
    <lineage>
        <taxon>Eukaryota</taxon>
        <taxon>Fungi</taxon>
        <taxon>Dikarya</taxon>
        <taxon>Ascomycota</taxon>
        <taxon>Saccharomycotina</taxon>
        <taxon>Saccharomycetes</taxon>
        <taxon>Saccharomycetales</taxon>
        <taxon>Saccharomycetaceae</taxon>
        <taxon>Naumovozyma</taxon>
    </lineage>
</organism>
<proteinExistence type="predicted"/>
<dbReference type="Proteomes" id="UP000000689">
    <property type="component" value="Chromosome 4"/>
</dbReference>
<dbReference type="Pfam" id="PF03987">
    <property type="entry name" value="Autophagy_act_C"/>
    <property type="match status" value="1"/>
</dbReference>
<keyword evidence="3" id="KW-0072">Autophagy</keyword>
<dbReference type="AlphaFoldDB" id="G0WAJ8"/>
<dbReference type="GO" id="GO:0019777">
    <property type="term" value="F:Atg12 transferase activity"/>
    <property type="evidence" value="ECO:0007669"/>
    <property type="project" value="EnsemblFungi"/>
</dbReference>
<dbReference type="Gene3D" id="3.30.1460.50">
    <property type="match status" value="1"/>
</dbReference>
<evidence type="ECO:0000313" key="5">
    <source>
        <dbReference type="Proteomes" id="UP000000689"/>
    </source>
</evidence>
<dbReference type="KEGG" id="ndi:NDAI_0D04960"/>
<protein>
    <submittedName>
        <fullName evidence="4">Uncharacterized protein</fullName>
    </submittedName>
</protein>
<gene>
    <name evidence="4" type="primary">NDAI0D04960</name>
    <name evidence="4" type="ordered locus">NDAI_0D04960</name>
</gene>
<name>G0WAJ8_NAUDC</name>
<dbReference type="STRING" id="1071378.G0WAJ8"/>
<keyword evidence="2" id="KW-0653">Protein transport</keyword>
<accession>G0WAJ8</accession>
<reference evidence="4 5" key="1">
    <citation type="journal article" date="2011" name="Proc. Natl. Acad. Sci. U.S.A.">
        <title>Evolutionary erosion of yeast sex chromosomes by mating-type switching accidents.</title>
        <authorList>
            <person name="Gordon J.L."/>
            <person name="Armisen D."/>
            <person name="Proux-Wera E."/>
            <person name="Oheigeartaigh S.S."/>
            <person name="Byrne K.P."/>
            <person name="Wolfe K.H."/>
        </authorList>
    </citation>
    <scope>NUCLEOTIDE SEQUENCE [LARGE SCALE GENOMIC DNA]</scope>
    <source>
        <strain evidence="5">ATCC 10597 / BCRC 20456 / CBS 421 / NBRC 0211 / NRRL Y-12639</strain>
    </source>
</reference>
<keyword evidence="2" id="KW-0813">Transport</keyword>
<dbReference type="GeneID" id="11494797"/>
<dbReference type="GO" id="GO:0032446">
    <property type="term" value="P:protein modification by small protein conjugation"/>
    <property type="evidence" value="ECO:0007669"/>
    <property type="project" value="EnsemblFungi"/>
</dbReference>
<dbReference type="GO" id="GO:0032258">
    <property type="term" value="P:cytoplasm to vacuole targeting by the Cvt pathway"/>
    <property type="evidence" value="ECO:0007669"/>
    <property type="project" value="EnsemblFungi"/>
</dbReference>
<sequence>MISHEEYKQQLKNLYESTGFQEWGKCKHIHLSPSYDWLSINADFPSNPNISPEQQDFAHLELKIVYSVVYKEPQLLLRVWKYAVDETGITVKVPVFPPDIKDFLNLPAWIQINLDIHSHDGLAETWYFIHPCDTSEIVGMCHHEKYLERWTSTFVSSLLP</sequence>
<keyword evidence="1" id="KW-0833">Ubl conjugation pathway</keyword>
<evidence type="ECO:0000256" key="3">
    <source>
        <dbReference type="ARBA" id="ARBA00023006"/>
    </source>
</evidence>
<keyword evidence="5" id="KW-1185">Reference proteome</keyword>
<dbReference type="InterPro" id="IPR007135">
    <property type="entry name" value="Atg3/Atg10"/>
</dbReference>
<dbReference type="HOGENOM" id="CLU_114192_0_0_1"/>
<dbReference type="OrthoDB" id="4031501at2759"/>
<dbReference type="OMA" id="CDTDANV"/>
<dbReference type="GO" id="GO:0000422">
    <property type="term" value="P:autophagy of mitochondrion"/>
    <property type="evidence" value="ECO:0007669"/>
    <property type="project" value="EnsemblFungi"/>
</dbReference>
<evidence type="ECO:0000256" key="1">
    <source>
        <dbReference type="ARBA" id="ARBA00022786"/>
    </source>
</evidence>
<dbReference type="eggNOG" id="ENOG502SDDG">
    <property type="taxonomic scope" value="Eukaryota"/>
</dbReference>
<evidence type="ECO:0000313" key="4">
    <source>
        <dbReference type="EMBL" id="CCD24809.1"/>
    </source>
</evidence>
<dbReference type="RefSeq" id="XP_003670052.1">
    <property type="nucleotide sequence ID" value="XM_003670004.1"/>
</dbReference>
<dbReference type="EMBL" id="HE580270">
    <property type="protein sequence ID" value="CCD24809.1"/>
    <property type="molecule type" value="Genomic_DNA"/>
</dbReference>